<reference evidence="2 3" key="1">
    <citation type="journal article" date="2020" name="BMC Genomics">
        <title>Intraspecific diversification of the crop wild relative Brassica cretica Lam. using demographic model selection.</title>
        <authorList>
            <person name="Kioukis A."/>
            <person name="Michalopoulou V.A."/>
            <person name="Briers L."/>
            <person name="Pirintsos S."/>
            <person name="Studholme D.J."/>
            <person name="Pavlidis P."/>
            <person name="Sarris P.F."/>
        </authorList>
    </citation>
    <scope>NUCLEOTIDE SEQUENCE [LARGE SCALE GENOMIC DNA]</scope>
    <source>
        <strain evidence="3">cv. PFS-1207/04</strain>
    </source>
</reference>
<accession>A0ABQ7EMP1</accession>
<feature type="compositionally biased region" description="Basic and acidic residues" evidence="1">
    <location>
        <begin position="86"/>
        <end position="101"/>
    </location>
</feature>
<organism evidence="2 3">
    <name type="scientific">Brassica cretica</name>
    <name type="common">Mustard</name>
    <dbReference type="NCBI Taxonomy" id="69181"/>
    <lineage>
        <taxon>Eukaryota</taxon>
        <taxon>Viridiplantae</taxon>
        <taxon>Streptophyta</taxon>
        <taxon>Embryophyta</taxon>
        <taxon>Tracheophyta</taxon>
        <taxon>Spermatophyta</taxon>
        <taxon>Magnoliopsida</taxon>
        <taxon>eudicotyledons</taxon>
        <taxon>Gunneridae</taxon>
        <taxon>Pentapetalae</taxon>
        <taxon>rosids</taxon>
        <taxon>malvids</taxon>
        <taxon>Brassicales</taxon>
        <taxon>Brassicaceae</taxon>
        <taxon>Brassiceae</taxon>
        <taxon>Brassica</taxon>
    </lineage>
</organism>
<dbReference type="EMBL" id="QGKV02000299">
    <property type="protein sequence ID" value="KAF3597780.1"/>
    <property type="molecule type" value="Genomic_DNA"/>
</dbReference>
<protein>
    <submittedName>
        <fullName evidence="2">Uncharacterized protein</fullName>
    </submittedName>
</protein>
<feature type="region of interest" description="Disordered" evidence="1">
    <location>
        <begin position="1"/>
        <end position="32"/>
    </location>
</feature>
<feature type="compositionally biased region" description="Pro residues" evidence="1">
    <location>
        <begin position="1"/>
        <end position="10"/>
    </location>
</feature>
<comment type="caution">
    <text evidence="2">The sequence shown here is derived from an EMBL/GenBank/DDBJ whole genome shotgun (WGS) entry which is preliminary data.</text>
</comment>
<keyword evidence="3" id="KW-1185">Reference proteome</keyword>
<proteinExistence type="predicted"/>
<evidence type="ECO:0000313" key="3">
    <source>
        <dbReference type="Proteomes" id="UP000266723"/>
    </source>
</evidence>
<name>A0ABQ7EMP1_BRACR</name>
<evidence type="ECO:0000256" key="1">
    <source>
        <dbReference type="SAM" id="MobiDB-lite"/>
    </source>
</evidence>
<sequence>MDVPPYPPGSPVRVREEKDCTEEGSATGESVSLAAKRGPLSYVSVAQDKRVLKKVLIASPHHQEELGVAEEVRKEAQITGSLEDEMIQKKQENTTGKEKANIEGTDWSLVSPTKAGRSPVRLANTNQSEDFQITASKFAVIRGD</sequence>
<dbReference type="Proteomes" id="UP000266723">
    <property type="component" value="Unassembled WGS sequence"/>
</dbReference>
<gene>
    <name evidence="2" type="ORF">DY000_02020436</name>
</gene>
<evidence type="ECO:0000313" key="2">
    <source>
        <dbReference type="EMBL" id="KAF3597780.1"/>
    </source>
</evidence>
<feature type="region of interest" description="Disordered" evidence="1">
    <location>
        <begin position="79"/>
        <end position="123"/>
    </location>
</feature>